<dbReference type="EMBL" id="AUZX01010398">
    <property type="protein sequence ID" value="EQD48138.1"/>
    <property type="molecule type" value="Genomic_DNA"/>
</dbReference>
<keyword evidence="1" id="KW-1133">Transmembrane helix</keyword>
<protein>
    <submittedName>
        <fullName evidence="2">Uncharacterized protein</fullName>
    </submittedName>
</protein>
<feature type="transmembrane region" description="Helical" evidence="1">
    <location>
        <begin position="53"/>
        <end position="75"/>
    </location>
</feature>
<name>T0ZUE9_9ZZZZ</name>
<feature type="transmembrane region" description="Helical" evidence="1">
    <location>
        <begin position="145"/>
        <end position="163"/>
    </location>
</feature>
<sequence length="181" mass="18555">MQTRDSALPSWPTRLIWLAVFVGTAVLFSTVLGCAVPLVAFATICALRQSRRAALLSVGLVWLAIEAIGFTALHFPAVPSAFGWGAAVGGALLAATGAANAVADRTSGAIRIVTAFAVALCVYEGLLIAVTLAVGASLQAYTPDILLQVLFLNAVTFAGLLAVRALKAGSPARHNASVARI</sequence>
<feature type="transmembrane region" description="Helical" evidence="1">
    <location>
        <begin position="115"/>
        <end position="139"/>
    </location>
</feature>
<reference evidence="2" key="1">
    <citation type="submission" date="2013-08" db="EMBL/GenBank/DDBJ databases">
        <authorList>
            <person name="Mendez C."/>
            <person name="Richter M."/>
            <person name="Ferrer M."/>
            <person name="Sanchez J."/>
        </authorList>
    </citation>
    <scope>NUCLEOTIDE SEQUENCE</scope>
</reference>
<dbReference type="AlphaFoldDB" id="T0ZUE9"/>
<accession>T0ZUE9</accession>
<organism evidence="2">
    <name type="scientific">mine drainage metagenome</name>
    <dbReference type="NCBI Taxonomy" id="410659"/>
    <lineage>
        <taxon>unclassified sequences</taxon>
        <taxon>metagenomes</taxon>
        <taxon>ecological metagenomes</taxon>
    </lineage>
</organism>
<keyword evidence="1" id="KW-0472">Membrane</keyword>
<evidence type="ECO:0000256" key="1">
    <source>
        <dbReference type="SAM" id="Phobius"/>
    </source>
</evidence>
<reference evidence="2" key="2">
    <citation type="journal article" date="2014" name="ISME J.">
        <title>Microbial stratification in low pH oxic and suboxic macroscopic growths along an acid mine drainage.</title>
        <authorList>
            <person name="Mendez-Garcia C."/>
            <person name="Mesa V."/>
            <person name="Sprenger R.R."/>
            <person name="Richter M."/>
            <person name="Diez M.S."/>
            <person name="Solano J."/>
            <person name="Bargiela R."/>
            <person name="Golyshina O.V."/>
            <person name="Manteca A."/>
            <person name="Ramos J.L."/>
            <person name="Gallego J.R."/>
            <person name="Llorente I."/>
            <person name="Martins Dos Santos V.A."/>
            <person name="Jensen O.N."/>
            <person name="Pelaez A.I."/>
            <person name="Sanchez J."/>
            <person name="Ferrer M."/>
        </authorList>
    </citation>
    <scope>NUCLEOTIDE SEQUENCE</scope>
</reference>
<dbReference type="PROSITE" id="PS51257">
    <property type="entry name" value="PROKAR_LIPOPROTEIN"/>
    <property type="match status" value="1"/>
</dbReference>
<keyword evidence="1" id="KW-0812">Transmembrane</keyword>
<feature type="transmembrane region" description="Helical" evidence="1">
    <location>
        <begin position="81"/>
        <end position="103"/>
    </location>
</feature>
<feature type="transmembrane region" description="Helical" evidence="1">
    <location>
        <begin position="15"/>
        <end position="41"/>
    </location>
</feature>
<comment type="caution">
    <text evidence="2">The sequence shown here is derived from an EMBL/GenBank/DDBJ whole genome shotgun (WGS) entry which is preliminary data.</text>
</comment>
<proteinExistence type="predicted"/>
<evidence type="ECO:0000313" key="2">
    <source>
        <dbReference type="EMBL" id="EQD48138.1"/>
    </source>
</evidence>
<gene>
    <name evidence="2" type="ORF">B1A_14171</name>
</gene>